<dbReference type="EC" id="4.2.1.136" evidence="19"/>
<comment type="caution">
    <text evidence="18">Lacks conserved residue(s) required for the propagation of feature annotation.</text>
</comment>
<evidence type="ECO:0000313" key="23">
    <source>
        <dbReference type="Proteomes" id="UP001549799"/>
    </source>
</evidence>
<evidence type="ECO:0000256" key="4">
    <source>
        <dbReference type="ARBA" id="ARBA00009524"/>
    </source>
</evidence>
<evidence type="ECO:0000256" key="19">
    <source>
        <dbReference type="PIRNR" id="PIRNR017184"/>
    </source>
</evidence>
<dbReference type="NCBIfam" id="TIGR00196">
    <property type="entry name" value="yjeF_cterm"/>
    <property type="match status" value="1"/>
</dbReference>
<evidence type="ECO:0000256" key="18">
    <source>
        <dbReference type="HAMAP-Rule" id="MF_01966"/>
    </source>
</evidence>
<keyword evidence="10 17" id="KW-0520">NAD</keyword>
<dbReference type="PANTHER" id="PTHR12592:SF0">
    <property type="entry name" value="ATP-DEPENDENT (S)-NAD(P)H-HYDRATE DEHYDRATASE"/>
    <property type="match status" value="1"/>
</dbReference>
<keyword evidence="5 18" id="KW-0479">Metal-binding</keyword>
<keyword evidence="6 17" id="KW-0547">Nucleotide-binding</keyword>
<keyword evidence="12 17" id="KW-0456">Lyase</keyword>
<comment type="function">
    <text evidence="14 19">Bifunctional enzyme that catalyzes the epimerization of the S- and R-forms of NAD(P)HX and the dehydration of the S-form of NAD(P)HX at the expense of ADP, which is converted to AMP. This allows the repair of both epimers of NAD(P)HX, a damaged form of NAD(P)H that is a result of enzymatic or heat-dependent hydration.</text>
</comment>
<dbReference type="InterPro" id="IPR000631">
    <property type="entry name" value="CARKD"/>
</dbReference>
<comment type="similarity">
    <text evidence="3 19">In the N-terminal section; belongs to the NnrE/AIBP family.</text>
</comment>
<dbReference type="PROSITE" id="PS51385">
    <property type="entry name" value="YJEF_N"/>
    <property type="match status" value="1"/>
</dbReference>
<dbReference type="PIRSF" id="PIRSF017184">
    <property type="entry name" value="Nnr"/>
    <property type="match status" value="1"/>
</dbReference>
<comment type="catalytic activity">
    <reaction evidence="1 18 19">
        <text>(6R)-NADHX = (6S)-NADHX</text>
        <dbReference type="Rhea" id="RHEA:32215"/>
        <dbReference type="ChEBI" id="CHEBI:64074"/>
        <dbReference type="ChEBI" id="CHEBI:64075"/>
        <dbReference type="EC" id="5.1.99.6"/>
    </reaction>
</comment>
<comment type="function">
    <text evidence="17">Catalyzes the dehydration of the S-form of NAD(P)HX at the expense of ADP, which is converted to AMP. Together with NAD(P)HX epimerase, which catalyzes the epimerization of the S- and R-forms, the enzyme allows the repair of both epimers of NAD(P)HX, a damaged form of NAD(P)H that is a result of enzymatic or heat-dependent hydration.</text>
</comment>
<evidence type="ECO:0000313" key="22">
    <source>
        <dbReference type="EMBL" id="MET6991064.1"/>
    </source>
</evidence>
<sequence length="513" mass="56682">MKILNAQQIYEADKNTIANQQITSDELMERAATQLFNWMHLRLQGAPVKIQLFCGIGNNGGDGLVLARQLQKHGYLINVHVVNYSENRSHDFLLNLDRLKERKVWPNFIGPKDELPKIDKEDIIVDAIFGIGLNRAPDDWVTEIIKHLNNSKAFVLSVDIPSGLFVDKAPENGDSIVRANQVLSFQLPKLIFFLPQTGIYSNQWELLDIGLDQVYLNAVENEYELIGKNEVLQWYKPREKFSHKGTYGHSLIIGGSYGKIGAVLLASDACLNTGSGLVTAYIPTCGYIPMQTALPEAMVITDSTEKMVSKIQFDIIPTVIGLGIGIGQNEVTVKALKEFLSTNKIPLVIDADALNIISKHKEFLKMIPAKSVLTPHPRELERLIGSWKDDFEKLEKAKAFSIKFNLIVVIKGAHTITLCDGKGYVNTTGNPGMATAGSGDVLTGMITGLIAQGYDSLRATVFAIYLHGRSGDLAVEKCGYQALTASEIIDFIGDAFLDLFKVQEVSDLKEDTE</sequence>
<dbReference type="NCBIfam" id="TIGR00197">
    <property type="entry name" value="yjeF_nterm"/>
    <property type="match status" value="1"/>
</dbReference>
<evidence type="ECO:0000256" key="5">
    <source>
        <dbReference type="ARBA" id="ARBA00022723"/>
    </source>
</evidence>
<evidence type="ECO:0000256" key="7">
    <source>
        <dbReference type="ARBA" id="ARBA00022840"/>
    </source>
</evidence>
<evidence type="ECO:0000256" key="16">
    <source>
        <dbReference type="ARBA" id="ARBA00049209"/>
    </source>
</evidence>
<evidence type="ECO:0000256" key="9">
    <source>
        <dbReference type="ARBA" id="ARBA00022958"/>
    </source>
</evidence>
<gene>
    <name evidence="17" type="primary">nnrD</name>
    <name evidence="18" type="synonym">nnrE</name>
    <name evidence="22" type="ORF">ABXZ36_10445</name>
</gene>
<evidence type="ECO:0000256" key="15">
    <source>
        <dbReference type="ARBA" id="ARBA00048238"/>
    </source>
</evidence>
<feature type="domain" description="YjeF C-terminal" evidence="20">
    <location>
        <begin position="227"/>
        <end position="499"/>
    </location>
</feature>
<evidence type="ECO:0000256" key="3">
    <source>
        <dbReference type="ARBA" id="ARBA00006001"/>
    </source>
</evidence>
<evidence type="ECO:0000256" key="10">
    <source>
        <dbReference type="ARBA" id="ARBA00023027"/>
    </source>
</evidence>
<dbReference type="RefSeq" id="WP_354615462.1">
    <property type="nucleotide sequence ID" value="NZ_JBEXAE010000004.1"/>
</dbReference>
<comment type="subunit">
    <text evidence="17">Homotetramer.</text>
</comment>
<dbReference type="InterPro" id="IPR036652">
    <property type="entry name" value="YjeF_N_dom_sf"/>
</dbReference>
<evidence type="ECO:0000259" key="21">
    <source>
        <dbReference type="PROSITE" id="PS51385"/>
    </source>
</evidence>
<comment type="catalytic activity">
    <reaction evidence="15 17 19">
        <text>(6S)-NADHX + ADP = AMP + phosphate + NADH + H(+)</text>
        <dbReference type="Rhea" id="RHEA:32223"/>
        <dbReference type="ChEBI" id="CHEBI:15378"/>
        <dbReference type="ChEBI" id="CHEBI:43474"/>
        <dbReference type="ChEBI" id="CHEBI:57945"/>
        <dbReference type="ChEBI" id="CHEBI:64074"/>
        <dbReference type="ChEBI" id="CHEBI:456215"/>
        <dbReference type="ChEBI" id="CHEBI:456216"/>
        <dbReference type="EC" id="4.2.1.136"/>
    </reaction>
</comment>
<evidence type="ECO:0000259" key="20">
    <source>
        <dbReference type="PROSITE" id="PS51383"/>
    </source>
</evidence>
<comment type="similarity">
    <text evidence="18">Belongs to the NnrE/AIBP family.</text>
</comment>
<name>A0ABV2SXS1_9FLAO</name>
<feature type="binding site" evidence="18">
    <location>
        <position position="59"/>
    </location>
    <ligand>
        <name>K(+)</name>
        <dbReference type="ChEBI" id="CHEBI:29103"/>
    </ligand>
</feature>
<dbReference type="SUPFAM" id="SSF64153">
    <property type="entry name" value="YjeF N-terminal domain-like"/>
    <property type="match status" value="1"/>
</dbReference>
<keyword evidence="8 17" id="KW-0521">NADP</keyword>
<organism evidence="22 23">
    <name type="scientific">Sediminicola arcticus</name>
    <dbReference type="NCBI Taxonomy" id="1574308"/>
    <lineage>
        <taxon>Bacteria</taxon>
        <taxon>Pseudomonadati</taxon>
        <taxon>Bacteroidota</taxon>
        <taxon>Flavobacteriia</taxon>
        <taxon>Flavobacteriales</taxon>
        <taxon>Flavobacteriaceae</taxon>
        <taxon>Sediminicola</taxon>
    </lineage>
</organism>
<protein>
    <recommendedName>
        <fullName evidence="19">Bifunctional NAD(P)H-hydrate repair enzyme</fullName>
    </recommendedName>
    <alternativeName>
        <fullName evidence="19">Nicotinamide nucleotide repair protein</fullName>
    </alternativeName>
    <domain>
        <recommendedName>
            <fullName evidence="19">ADP-dependent (S)-NAD(P)H-hydrate dehydratase</fullName>
            <ecNumber evidence="19">4.2.1.136</ecNumber>
        </recommendedName>
        <alternativeName>
            <fullName evidence="19">ADP-dependent NAD(P)HX dehydratase</fullName>
        </alternativeName>
    </domain>
    <domain>
        <recommendedName>
            <fullName evidence="19">NAD(P)H-hydrate epimerase</fullName>
            <ecNumber evidence="19">5.1.99.6</ecNumber>
        </recommendedName>
    </domain>
</protein>
<keyword evidence="7 17" id="KW-0067">ATP-binding</keyword>
<dbReference type="HAMAP" id="MF_01965">
    <property type="entry name" value="NADHX_dehydratase"/>
    <property type="match status" value="1"/>
</dbReference>
<dbReference type="EC" id="5.1.99.6" evidence="19"/>
<dbReference type="Pfam" id="PF01256">
    <property type="entry name" value="Carb_kinase"/>
    <property type="match status" value="1"/>
</dbReference>
<feature type="binding site" evidence="18">
    <location>
        <position position="162"/>
    </location>
    <ligand>
        <name>K(+)</name>
        <dbReference type="ChEBI" id="CHEBI:29103"/>
    </ligand>
</feature>
<comment type="cofactor">
    <cofactor evidence="17">
        <name>Mg(2+)</name>
        <dbReference type="ChEBI" id="CHEBI:18420"/>
    </cofactor>
</comment>
<dbReference type="HAMAP" id="MF_01966">
    <property type="entry name" value="NADHX_epimerase"/>
    <property type="match status" value="1"/>
</dbReference>
<comment type="cofactor">
    <cofactor evidence="18 19">
        <name>K(+)</name>
        <dbReference type="ChEBI" id="CHEBI:29103"/>
    </cofactor>
    <text evidence="18 19">Binds 1 potassium ion per subunit.</text>
</comment>
<dbReference type="PROSITE" id="PS51383">
    <property type="entry name" value="YJEF_C_3"/>
    <property type="match status" value="1"/>
</dbReference>
<feature type="binding site" evidence="17">
    <location>
        <position position="439"/>
    </location>
    <ligand>
        <name>AMP</name>
        <dbReference type="ChEBI" id="CHEBI:456215"/>
    </ligand>
</feature>
<dbReference type="EMBL" id="JBEXAE010000004">
    <property type="protein sequence ID" value="MET6991064.1"/>
    <property type="molecule type" value="Genomic_DNA"/>
</dbReference>
<feature type="binding site" evidence="18">
    <location>
        <begin position="130"/>
        <end position="136"/>
    </location>
    <ligand>
        <name>(6S)-NADPHX</name>
        <dbReference type="ChEBI" id="CHEBI:64076"/>
    </ligand>
</feature>
<dbReference type="InterPro" id="IPR030677">
    <property type="entry name" value="Nnr"/>
</dbReference>
<feature type="binding site" evidence="18">
    <location>
        <position position="126"/>
    </location>
    <ligand>
        <name>K(+)</name>
        <dbReference type="ChEBI" id="CHEBI:29103"/>
    </ligand>
</feature>
<dbReference type="Proteomes" id="UP001549799">
    <property type="component" value="Unassembled WGS sequence"/>
</dbReference>
<evidence type="ECO:0000256" key="14">
    <source>
        <dbReference type="ARBA" id="ARBA00025153"/>
    </source>
</evidence>
<feature type="binding site" evidence="17">
    <location>
        <position position="376"/>
    </location>
    <ligand>
        <name>(6S)-NADPHX</name>
        <dbReference type="ChEBI" id="CHEBI:64076"/>
    </ligand>
</feature>
<dbReference type="InterPro" id="IPR004443">
    <property type="entry name" value="YjeF_N_dom"/>
</dbReference>
<comment type="catalytic activity">
    <reaction evidence="2 18 19">
        <text>(6R)-NADPHX = (6S)-NADPHX</text>
        <dbReference type="Rhea" id="RHEA:32227"/>
        <dbReference type="ChEBI" id="CHEBI:64076"/>
        <dbReference type="ChEBI" id="CHEBI:64077"/>
        <dbReference type="EC" id="5.1.99.6"/>
    </reaction>
</comment>
<evidence type="ECO:0000256" key="6">
    <source>
        <dbReference type="ARBA" id="ARBA00022741"/>
    </source>
</evidence>
<evidence type="ECO:0000256" key="1">
    <source>
        <dbReference type="ARBA" id="ARBA00000013"/>
    </source>
</evidence>
<feature type="binding site" evidence="17">
    <location>
        <position position="262"/>
    </location>
    <ligand>
        <name>(6S)-NADPHX</name>
        <dbReference type="ChEBI" id="CHEBI:64076"/>
    </ligand>
</feature>
<feature type="binding site" evidence="17">
    <location>
        <position position="325"/>
    </location>
    <ligand>
        <name>(6S)-NADPHX</name>
        <dbReference type="ChEBI" id="CHEBI:64076"/>
    </ligand>
</feature>
<accession>A0ABV2SXS1</accession>
<feature type="binding site" evidence="18">
    <location>
        <begin position="58"/>
        <end position="62"/>
    </location>
    <ligand>
        <name>(6S)-NADPHX</name>
        <dbReference type="ChEBI" id="CHEBI:64076"/>
    </ligand>
</feature>
<comment type="catalytic activity">
    <reaction evidence="16 17 19">
        <text>(6S)-NADPHX + ADP = AMP + phosphate + NADPH + H(+)</text>
        <dbReference type="Rhea" id="RHEA:32235"/>
        <dbReference type="ChEBI" id="CHEBI:15378"/>
        <dbReference type="ChEBI" id="CHEBI:43474"/>
        <dbReference type="ChEBI" id="CHEBI:57783"/>
        <dbReference type="ChEBI" id="CHEBI:64076"/>
        <dbReference type="ChEBI" id="CHEBI:456215"/>
        <dbReference type="ChEBI" id="CHEBI:456216"/>
        <dbReference type="EC" id="4.2.1.136"/>
    </reaction>
</comment>
<dbReference type="Gene3D" id="3.40.50.10260">
    <property type="entry name" value="YjeF N-terminal domain"/>
    <property type="match status" value="1"/>
</dbReference>
<comment type="caution">
    <text evidence="22">The sequence shown here is derived from an EMBL/GenBank/DDBJ whole genome shotgun (WGS) entry which is preliminary data.</text>
</comment>
<keyword evidence="11 18" id="KW-0413">Isomerase</keyword>
<dbReference type="SUPFAM" id="SSF53613">
    <property type="entry name" value="Ribokinase-like"/>
    <property type="match status" value="1"/>
</dbReference>
<evidence type="ECO:0000256" key="12">
    <source>
        <dbReference type="ARBA" id="ARBA00023239"/>
    </source>
</evidence>
<reference evidence="22 23" key="1">
    <citation type="submission" date="2024-07" db="EMBL/GenBank/DDBJ databases">
        <title>The genome sequence of type strain Sediminicola arcticus GDMCC 1.2805.</title>
        <authorList>
            <person name="Liu Y."/>
        </authorList>
    </citation>
    <scope>NUCLEOTIDE SEQUENCE [LARGE SCALE GENOMIC DNA]</scope>
    <source>
        <strain evidence="22 23">GDMCC 1.2805</strain>
    </source>
</reference>
<dbReference type="PROSITE" id="PS01050">
    <property type="entry name" value="YJEF_C_2"/>
    <property type="match status" value="1"/>
</dbReference>
<dbReference type="PANTHER" id="PTHR12592">
    <property type="entry name" value="ATP-DEPENDENT (S)-NAD(P)H-HYDRATE DEHYDRATASE FAMILY MEMBER"/>
    <property type="match status" value="1"/>
</dbReference>
<comment type="function">
    <text evidence="18">Catalyzes the epimerization of the S- and R-forms of NAD(P)HX, a damaged form of NAD(P)H that is a result of enzymatic or heat-dependent hydration. This is a prerequisite for the S-specific NAD(P)H-hydrate dehydratase to allow the repair of both epimers of NAD(P)HX.</text>
</comment>
<comment type="similarity">
    <text evidence="17">Belongs to the NnrD/CARKD family.</text>
</comment>
<dbReference type="Pfam" id="PF03853">
    <property type="entry name" value="YjeF_N"/>
    <property type="match status" value="1"/>
</dbReference>
<comment type="similarity">
    <text evidence="4 19">In the C-terminal section; belongs to the NnrD/CARKD family.</text>
</comment>
<evidence type="ECO:0000256" key="2">
    <source>
        <dbReference type="ARBA" id="ARBA00000909"/>
    </source>
</evidence>
<keyword evidence="13" id="KW-0511">Multifunctional enzyme</keyword>
<keyword evidence="23" id="KW-1185">Reference proteome</keyword>
<proteinExistence type="inferred from homology"/>
<feature type="binding site" evidence="17">
    <location>
        <position position="440"/>
    </location>
    <ligand>
        <name>(6S)-NADPHX</name>
        <dbReference type="ChEBI" id="CHEBI:64076"/>
    </ligand>
</feature>
<dbReference type="Gene3D" id="3.40.1190.20">
    <property type="match status" value="1"/>
</dbReference>
<dbReference type="InterPro" id="IPR029056">
    <property type="entry name" value="Ribokinase-like"/>
</dbReference>
<evidence type="ECO:0000256" key="13">
    <source>
        <dbReference type="ARBA" id="ARBA00023268"/>
    </source>
</evidence>
<keyword evidence="9 18" id="KW-0630">Potassium</keyword>
<feature type="domain" description="YjeF N-terminal" evidence="21">
    <location>
        <begin position="9"/>
        <end position="217"/>
    </location>
</feature>
<evidence type="ECO:0000256" key="17">
    <source>
        <dbReference type="HAMAP-Rule" id="MF_01965"/>
    </source>
</evidence>
<feature type="binding site" evidence="18">
    <location>
        <position position="159"/>
    </location>
    <ligand>
        <name>(6S)-NADPHX</name>
        <dbReference type="ChEBI" id="CHEBI:64076"/>
    </ligand>
</feature>
<evidence type="ECO:0000256" key="11">
    <source>
        <dbReference type="ARBA" id="ARBA00023235"/>
    </source>
</evidence>
<evidence type="ECO:0000256" key="8">
    <source>
        <dbReference type="ARBA" id="ARBA00022857"/>
    </source>
</evidence>
<feature type="binding site" evidence="17">
    <location>
        <begin position="411"/>
        <end position="415"/>
    </location>
    <ligand>
        <name>AMP</name>
        <dbReference type="ChEBI" id="CHEBI:456215"/>
    </ligand>
</feature>
<dbReference type="InterPro" id="IPR017953">
    <property type="entry name" value="Carbohydrate_kinase_pred_CS"/>
</dbReference>
<dbReference type="CDD" id="cd01171">
    <property type="entry name" value="YXKO-related"/>
    <property type="match status" value="1"/>
</dbReference>